<dbReference type="InterPro" id="IPR005913">
    <property type="entry name" value="dTDP_dehydrorham_reduct"/>
</dbReference>
<dbReference type="Pfam" id="PF04321">
    <property type="entry name" value="RmlD_sub_bind"/>
    <property type="match status" value="1"/>
</dbReference>
<evidence type="ECO:0000256" key="5">
    <source>
        <dbReference type="ARBA" id="ARBA00048200"/>
    </source>
</evidence>
<evidence type="ECO:0000256" key="4">
    <source>
        <dbReference type="ARBA" id="ARBA00017099"/>
    </source>
</evidence>
<comment type="catalytic activity">
    <reaction evidence="5 6">
        <text>dTDP-beta-L-rhamnose + NADP(+) = dTDP-4-dehydro-beta-L-rhamnose + NADPH + H(+)</text>
        <dbReference type="Rhea" id="RHEA:21796"/>
        <dbReference type="ChEBI" id="CHEBI:15378"/>
        <dbReference type="ChEBI" id="CHEBI:57510"/>
        <dbReference type="ChEBI" id="CHEBI:57783"/>
        <dbReference type="ChEBI" id="CHEBI:58349"/>
        <dbReference type="ChEBI" id="CHEBI:62830"/>
        <dbReference type="EC" id="1.1.1.133"/>
    </reaction>
</comment>
<keyword evidence="9" id="KW-1185">Reference proteome</keyword>
<comment type="pathway">
    <text evidence="1 6">Carbohydrate biosynthesis; dTDP-L-rhamnose biosynthesis.</text>
</comment>
<proteinExistence type="inferred from homology"/>
<dbReference type="GO" id="GO:0019305">
    <property type="term" value="P:dTDP-rhamnose biosynthetic process"/>
    <property type="evidence" value="ECO:0007669"/>
    <property type="project" value="UniProtKB-UniPathway"/>
</dbReference>
<dbReference type="GO" id="GO:0008831">
    <property type="term" value="F:dTDP-4-dehydrorhamnose reductase activity"/>
    <property type="evidence" value="ECO:0007669"/>
    <property type="project" value="UniProtKB-EC"/>
</dbReference>
<evidence type="ECO:0000256" key="6">
    <source>
        <dbReference type="RuleBase" id="RU364082"/>
    </source>
</evidence>
<comment type="cofactor">
    <cofactor evidence="6">
        <name>Mg(2+)</name>
        <dbReference type="ChEBI" id="CHEBI:18420"/>
    </cofactor>
    <text evidence="6">Binds 1 Mg(2+) ion per monomer.</text>
</comment>
<dbReference type="InterPro" id="IPR036291">
    <property type="entry name" value="NAD(P)-bd_dom_sf"/>
</dbReference>
<dbReference type="PANTHER" id="PTHR10491">
    <property type="entry name" value="DTDP-4-DEHYDRORHAMNOSE REDUCTASE"/>
    <property type="match status" value="1"/>
</dbReference>
<dbReference type="OrthoDB" id="9803892at2"/>
<dbReference type="InterPro" id="IPR029903">
    <property type="entry name" value="RmlD-like-bd"/>
</dbReference>
<evidence type="ECO:0000256" key="1">
    <source>
        <dbReference type="ARBA" id="ARBA00004781"/>
    </source>
</evidence>
<dbReference type="Proteomes" id="UP000293433">
    <property type="component" value="Unassembled WGS sequence"/>
</dbReference>
<evidence type="ECO:0000313" key="8">
    <source>
        <dbReference type="EMBL" id="RZS47465.1"/>
    </source>
</evidence>
<name>A0A4Q7LBD8_9BURK</name>
<comment type="caution">
    <text evidence="8">The sequence shown here is derived from an EMBL/GenBank/DDBJ whole genome shotgun (WGS) entry which is preliminary data.</text>
</comment>
<feature type="domain" description="RmlD-like substrate binding" evidence="7">
    <location>
        <begin position="6"/>
        <end position="301"/>
    </location>
</feature>
<comment type="function">
    <text evidence="6">Catalyzes the reduction of dTDP-6-deoxy-L-lyxo-4-hexulose to yield dTDP-L-rhamnose.</text>
</comment>
<dbReference type="NCBIfam" id="NF007440">
    <property type="entry name" value="PRK09987.1"/>
    <property type="match status" value="1"/>
</dbReference>
<keyword evidence="6" id="KW-0560">Oxidoreductase</keyword>
<evidence type="ECO:0000259" key="7">
    <source>
        <dbReference type="Pfam" id="PF04321"/>
    </source>
</evidence>
<dbReference type="CDD" id="cd05254">
    <property type="entry name" value="dTDP_HR_like_SDR_e"/>
    <property type="match status" value="1"/>
</dbReference>
<dbReference type="NCBIfam" id="TIGR01214">
    <property type="entry name" value="rmlD"/>
    <property type="match status" value="1"/>
</dbReference>
<dbReference type="EMBL" id="SGWV01000012">
    <property type="protein sequence ID" value="RZS47465.1"/>
    <property type="molecule type" value="Genomic_DNA"/>
</dbReference>
<evidence type="ECO:0000313" key="9">
    <source>
        <dbReference type="Proteomes" id="UP000293433"/>
    </source>
</evidence>
<dbReference type="AlphaFoldDB" id="A0A4Q7LBD8"/>
<dbReference type="RefSeq" id="WP_130483487.1">
    <property type="nucleotide sequence ID" value="NZ_SGWV01000012.1"/>
</dbReference>
<dbReference type="PANTHER" id="PTHR10491:SF4">
    <property type="entry name" value="METHIONINE ADENOSYLTRANSFERASE 2 SUBUNIT BETA"/>
    <property type="match status" value="1"/>
</dbReference>
<dbReference type="SUPFAM" id="SSF51735">
    <property type="entry name" value="NAD(P)-binding Rossmann-fold domains"/>
    <property type="match status" value="1"/>
</dbReference>
<comment type="similarity">
    <text evidence="2 6">Belongs to the dTDP-4-dehydrorhamnose reductase family.</text>
</comment>
<gene>
    <name evidence="8" type="ORF">EV685_3670</name>
</gene>
<keyword evidence="6" id="KW-0521">NADP</keyword>
<protein>
    <recommendedName>
        <fullName evidence="4 6">dTDP-4-dehydrorhamnose reductase</fullName>
        <ecNumber evidence="3 6">1.1.1.133</ecNumber>
    </recommendedName>
</protein>
<dbReference type="Gene3D" id="3.90.25.10">
    <property type="entry name" value="UDP-galactose 4-epimerase, domain 1"/>
    <property type="match status" value="1"/>
</dbReference>
<dbReference type="EC" id="1.1.1.133" evidence="3 6"/>
<evidence type="ECO:0000256" key="2">
    <source>
        <dbReference type="ARBA" id="ARBA00010944"/>
    </source>
</evidence>
<dbReference type="GO" id="GO:0005829">
    <property type="term" value="C:cytosol"/>
    <property type="evidence" value="ECO:0007669"/>
    <property type="project" value="TreeGrafter"/>
</dbReference>
<sequence length="305" mass="32787">MSADRKILLLGKNGQLGWELQRALAPLGTLIALDRHSSEACGDLADLDGLAATVAALRPEAIVNAGAYTAVDKAESDVDTARRINAEAPAALAHAARACGAWLIHYSTDYVFDGSGRDFRDEDAPTGPLNVYGQTKLDGEHAIRASGARHLILRTSWVHAARGGNFARTMLKLAAERERLTVVDDQFGAPTGADLLADLSAHMLREALQRPADADTLSGVFHAVAAGQTSWHAYANHVIDWARRHGQTLAVREIAPVPASTFPTPARRPHNSRLSTGRLQRVFGLTPPPWQAGVDRMLAEVLTPR</sequence>
<organism evidence="8 9">
    <name type="scientific">Sphaerotilus mobilis</name>
    <dbReference type="NCBI Taxonomy" id="47994"/>
    <lineage>
        <taxon>Bacteria</taxon>
        <taxon>Pseudomonadati</taxon>
        <taxon>Pseudomonadota</taxon>
        <taxon>Betaproteobacteria</taxon>
        <taxon>Burkholderiales</taxon>
        <taxon>Sphaerotilaceae</taxon>
        <taxon>Sphaerotilus</taxon>
    </lineage>
</organism>
<evidence type="ECO:0000256" key="3">
    <source>
        <dbReference type="ARBA" id="ARBA00012929"/>
    </source>
</evidence>
<dbReference type="UniPathway" id="UPA00124"/>
<dbReference type="Gene3D" id="3.40.50.720">
    <property type="entry name" value="NAD(P)-binding Rossmann-like Domain"/>
    <property type="match status" value="1"/>
</dbReference>
<accession>A0A4Q7LBD8</accession>
<reference evidence="8 9" key="1">
    <citation type="submission" date="2019-02" db="EMBL/GenBank/DDBJ databases">
        <title>Genomic Encyclopedia of Type Strains, Phase IV (KMG-IV): sequencing the most valuable type-strain genomes for metagenomic binning, comparative biology and taxonomic classification.</title>
        <authorList>
            <person name="Goeker M."/>
        </authorList>
    </citation>
    <scope>NUCLEOTIDE SEQUENCE [LARGE SCALE GENOMIC DNA]</scope>
    <source>
        <strain evidence="8 9">DSM 10617</strain>
    </source>
</reference>